<dbReference type="NCBIfam" id="TIGR01469">
    <property type="entry name" value="cobA_cysG_Cterm"/>
    <property type="match status" value="1"/>
</dbReference>
<dbReference type="InterPro" id="IPR035996">
    <property type="entry name" value="4pyrrol_Methylase_sf"/>
</dbReference>
<keyword evidence="5 10" id="KW-0808">Transferase</keyword>
<evidence type="ECO:0000256" key="6">
    <source>
        <dbReference type="ARBA" id="ARBA00022691"/>
    </source>
</evidence>
<keyword evidence="3" id="KW-0169">Cobalamin biosynthesis</keyword>
<evidence type="ECO:0000256" key="7">
    <source>
        <dbReference type="ARBA" id="ARBA00023244"/>
    </source>
</evidence>
<sequence>MKKGKVYLIGAGPGDIGLLTVKGLKRLRKAEVVVYDFHLNAQILNYINHDAEFIYAGKRGGHHAMTQDEINQALVDKAKEGKIVCRLKGGDPFVFGRGGEEAEVLVQEGIEFEVIPGVSSSIAAPAYAGIPLTHRKFSSSFAVITGNEDIAKQESTIDWSKFASGFDTLVFLMGVKNIEAIARKLIEHGKQQETPVAVVRWGTRPDQKTIISDLGNIAGMVKEERIRPPAVMIVGNVVTLRDTLKWYEDKPLFGHRILITREYTSEYEPLEDLGAEIFEFPTIKVVPPEDYTDLDRAIDVIESYHWLLFTSANGVKYFMQRLLERDKDVRDLHGIKLCAIGTKTAEAVRKYGMKVDLVPGEFNAEGLIKAFCPSEAEGMQGMRLLLPRAGAAREIFPQRVRELGGEIDTPVTYRAVKPEKHGKRLKRFLKEGRISVATFTSAATFTNFMEMMGEDAMECLQNATIAAIGPVTRKAVEKAGLTVSVVPEEATVKALVDALVARLQDPAY</sequence>
<reference evidence="13" key="1">
    <citation type="journal article" date="2021" name="bioRxiv">
        <title>Unraveling nitrogen, sulfur and carbon metabolic pathways and microbial community transcriptional responses to substrate deprivation and toxicity stresses in a bioreactor mimicking anoxic brackish coastal sediment conditions.</title>
        <authorList>
            <person name="Martins P.D."/>
            <person name="Echeveste M.J."/>
            <person name="Arshad A."/>
            <person name="Kurth J."/>
            <person name="Ouboter H."/>
            <person name="Jetten M.S.M."/>
            <person name="Welte C.U."/>
        </authorList>
    </citation>
    <scope>NUCLEOTIDE SEQUENCE</scope>
    <source>
        <strain evidence="13">MAG_39</strain>
    </source>
</reference>
<keyword evidence="4 10" id="KW-0489">Methyltransferase</keyword>
<dbReference type="InterPro" id="IPR036108">
    <property type="entry name" value="4pyrrol_syn_uPrphyn_synt_sf"/>
</dbReference>
<evidence type="ECO:0000256" key="5">
    <source>
        <dbReference type="ARBA" id="ARBA00022679"/>
    </source>
</evidence>
<dbReference type="InterPro" id="IPR000878">
    <property type="entry name" value="4pyrrol_Mease"/>
</dbReference>
<dbReference type="PROSITE" id="PS00839">
    <property type="entry name" value="SUMT_1"/>
    <property type="match status" value="1"/>
</dbReference>
<dbReference type="PROSITE" id="PS00840">
    <property type="entry name" value="SUMT_2"/>
    <property type="match status" value="1"/>
</dbReference>
<evidence type="ECO:0000256" key="1">
    <source>
        <dbReference type="ARBA" id="ARBA00005879"/>
    </source>
</evidence>
<dbReference type="Gene3D" id="3.30.950.10">
    <property type="entry name" value="Methyltransferase, Cobalt-precorrin-4 Transmethylase, Domain 2"/>
    <property type="match status" value="1"/>
</dbReference>
<gene>
    <name evidence="13" type="primary">cobA</name>
    <name evidence="13" type="ORF">K8I29_11165</name>
</gene>
<dbReference type="Pfam" id="PF00590">
    <property type="entry name" value="TP_methylase"/>
    <property type="match status" value="1"/>
</dbReference>
<dbReference type="EMBL" id="JAIOIV010000088">
    <property type="protein sequence ID" value="MBZ0156751.1"/>
    <property type="molecule type" value="Genomic_DNA"/>
</dbReference>
<dbReference type="AlphaFoldDB" id="A0A953LXA2"/>
<keyword evidence="6" id="KW-0949">S-adenosyl-L-methionine</keyword>
<organism evidence="13 14">
    <name type="scientific">Candidatus Nitrobium versatile</name>
    <dbReference type="NCBI Taxonomy" id="2884831"/>
    <lineage>
        <taxon>Bacteria</taxon>
        <taxon>Pseudomonadati</taxon>
        <taxon>Nitrospirota</taxon>
        <taxon>Nitrospiria</taxon>
        <taxon>Nitrospirales</taxon>
        <taxon>Nitrospiraceae</taxon>
        <taxon>Candidatus Nitrobium</taxon>
    </lineage>
</organism>
<comment type="similarity">
    <text evidence="1 10">Belongs to the precorrin methyltransferase family.</text>
</comment>
<evidence type="ECO:0000256" key="10">
    <source>
        <dbReference type="RuleBase" id="RU003960"/>
    </source>
</evidence>
<comment type="pathway">
    <text evidence="9">Cofactor biosynthesis; adenosylcobalamin biosynthesis; precorrin-2 from uroporphyrinogen III: step 1/1.</text>
</comment>
<dbReference type="Gene3D" id="3.40.50.10090">
    <property type="match status" value="2"/>
</dbReference>
<dbReference type="GO" id="GO:0032259">
    <property type="term" value="P:methylation"/>
    <property type="evidence" value="ECO:0007669"/>
    <property type="project" value="UniProtKB-KW"/>
</dbReference>
<evidence type="ECO:0000256" key="9">
    <source>
        <dbReference type="ARBA" id="ARBA00060548"/>
    </source>
</evidence>
<dbReference type="InterPro" id="IPR003043">
    <property type="entry name" value="Uropor_MeTrfase_CS"/>
</dbReference>
<dbReference type="InterPro" id="IPR014777">
    <property type="entry name" value="4pyrrole_Mease_sub1"/>
</dbReference>
<comment type="caution">
    <text evidence="13">The sequence shown here is derived from an EMBL/GenBank/DDBJ whole genome shotgun (WGS) entry which is preliminary data.</text>
</comment>
<dbReference type="FunFam" id="3.30.950.10:FF:000001">
    <property type="entry name" value="Siroheme synthase"/>
    <property type="match status" value="1"/>
</dbReference>
<dbReference type="InterPro" id="IPR014776">
    <property type="entry name" value="4pyrrole_Mease_sub2"/>
</dbReference>
<dbReference type="GO" id="GO:0004851">
    <property type="term" value="F:uroporphyrin-III C-methyltransferase activity"/>
    <property type="evidence" value="ECO:0007669"/>
    <property type="project" value="UniProtKB-EC"/>
</dbReference>
<dbReference type="GO" id="GO:0019354">
    <property type="term" value="P:siroheme biosynthetic process"/>
    <property type="evidence" value="ECO:0007669"/>
    <property type="project" value="InterPro"/>
</dbReference>
<comment type="pathway">
    <text evidence="8">Porphyrin-containing compound metabolism; siroheme biosynthesis; precorrin-2 from uroporphyrinogen III: step 1/1.</text>
</comment>
<evidence type="ECO:0000256" key="8">
    <source>
        <dbReference type="ARBA" id="ARBA00025705"/>
    </source>
</evidence>
<dbReference type="InterPro" id="IPR006366">
    <property type="entry name" value="CobA/CysG_C"/>
</dbReference>
<evidence type="ECO:0000256" key="2">
    <source>
        <dbReference type="ARBA" id="ARBA00012162"/>
    </source>
</evidence>
<dbReference type="Gene3D" id="3.40.1010.10">
    <property type="entry name" value="Cobalt-precorrin-4 Transmethylase, Domain 1"/>
    <property type="match status" value="1"/>
</dbReference>
<accession>A0A953LXA2</accession>
<keyword evidence="7" id="KW-0627">Porphyrin biosynthesis</keyword>
<proteinExistence type="inferred from homology"/>
<dbReference type="Pfam" id="PF02602">
    <property type="entry name" value="HEM4"/>
    <property type="match status" value="1"/>
</dbReference>
<evidence type="ECO:0000259" key="11">
    <source>
        <dbReference type="Pfam" id="PF00590"/>
    </source>
</evidence>
<dbReference type="FunFam" id="3.40.1010.10:FF:000001">
    <property type="entry name" value="Siroheme synthase"/>
    <property type="match status" value="1"/>
</dbReference>
<dbReference type="EC" id="2.1.1.107" evidence="2"/>
<dbReference type="CDD" id="cd11642">
    <property type="entry name" value="SUMT"/>
    <property type="match status" value="1"/>
</dbReference>
<dbReference type="Proteomes" id="UP000705867">
    <property type="component" value="Unassembled WGS sequence"/>
</dbReference>
<dbReference type="GO" id="GO:0009236">
    <property type="term" value="P:cobalamin biosynthetic process"/>
    <property type="evidence" value="ECO:0007669"/>
    <property type="project" value="UniProtKB-KW"/>
</dbReference>
<dbReference type="PANTHER" id="PTHR45790:SF3">
    <property type="entry name" value="S-ADENOSYL-L-METHIONINE-DEPENDENT UROPORPHYRINOGEN III METHYLTRANSFERASE, CHLOROPLASTIC"/>
    <property type="match status" value="1"/>
</dbReference>
<dbReference type="NCBIfam" id="NF004790">
    <property type="entry name" value="PRK06136.1"/>
    <property type="match status" value="1"/>
</dbReference>
<dbReference type="SUPFAM" id="SSF69618">
    <property type="entry name" value="HemD-like"/>
    <property type="match status" value="1"/>
</dbReference>
<feature type="domain" description="Tetrapyrrole methylase" evidence="11">
    <location>
        <begin position="5"/>
        <end position="217"/>
    </location>
</feature>
<protein>
    <recommendedName>
        <fullName evidence="2">uroporphyrinogen-III C-methyltransferase</fullName>
        <ecNumber evidence="2">2.1.1.107</ecNumber>
    </recommendedName>
</protein>
<evidence type="ECO:0000256" key="4">
    <source>
        <dbReference type="ARBA" id="ARBA00022603"/>
    </source>
</evidence>
<evidence type="ECO:0000259" key="12">
    <source>
        <dbReference type="Pfam" id="PF02602"/>
    </source>
</evidence>
<dbReference type="InterPro" id="IPR003754">
    <property type="entry name" value="4pyrrol_synth_uPrphyn_synth"/>
</dbReference>
<dbReference type="PANTHER" id="PTHR45790">
    <property type="entry name" value="SIROHEME SYNTHASE-RELATED"/>
    <property type="match status" value="1"/>
</dbReference>
<dbReference type="InterPro" id="IPR050161">
    <property type="entry name" value="Siro_Cobalamin_biosynth"/>
</dbReference>
<evidence type="ECO:0000313" key="13">
    <source>
        <dbReference type="EMBL" id="MBZ0156751.1"/>
    </source>
</evidence>
<dbReference type="GO" id="GO:0004852">
    <property type="term" value="F:uroporphyrinogen-III synthase activity"/>
    <property type="evidence" value="ECO:0007669"/>
    <property type="project" value="InterPro"/>
</dbReference>
<feature type="domain" description="Tetrapyrrole biosynthesis uroporphyrinogen III synthase" evidence="12">
    <location>
        <begin position="269"/>
        <end position="496"/>
    </location>
</feature>
<evidence type="ECO:0000256" key="3">
    <source>
        <dbReference type="ARBA" id="ARBA00022573"/>
    </source>
</evidence>
<reference evidence="13" key="2">
    <citation type="submission" date="2021-08" db="EMBL/GenBank/DDBJ databases">
        <authorList>
            <person name="Dalcin Martins P."/>
        </authorList>
    </citation>
    <scope>NUCLEOTIDE SEQUENCE</scope>
    <source>
        <strain evidence="13">MAG_39</strain>
    </source>
</reference>
<dbReference type="SUPFAM" id="SSF53790">
    <property type="entry name" value="Tetrapyrrole methylase"/>
    <property type="match status" value="1"/>
</dbReference>
<name>A0A953LXA2_9BACT</name>
<dbReference type="CDD" id="cd06578">
    <property type="entry name" value="HemD"/>
    <property type="match status" value="1"/>
</dbReference>
<evidence type="ECO:0000313" key="14">
    <source>
        <dbReference type="Proteomes" id="UP000705867"/>
    </source>
</evidence>